<dbReference type="PANTHER" id="PTHR35076">
    <property type="entry name" value="TUBULIN EPSILON AND DELTA COMPLEX PROTEIN 1"/>
    <property type="match status" value="1"/>
</dbReference>
<protein>
    <recommendedName>
        <fullName evidence="1">Tubulin epsilon and delta complex protein 1 domain-containing protein</fullName>
    </recommendedName>
</protein>
<dbReference type="Proteomes" id="UP001497525">
    <property type="component" value="Unassembled WGS sequence"/>
</dbReference>
<proteinExistence type="predicted"/>
<evidence type="ECO:0000313" key="2">
    <source>
        <dbReference type="EMBL" id="CAL5138288.1"/>
    </source>
</evidence>
<dbReference type="EMBL" id="CAXLJL010000489">
    <property type="protein sequence ID" value="CAL5138288.1"/>
    <property type="molecule type" value="Genomic_DNA"/>
</dbReference>
<reference evidence="2" key="1">
    <citation type="submission" date="2024-06" db="EMBL/GenBank/DDBJ databases">
        <authorList>
            <person name="Liu X."/>
            <person name="Lenzi L."/>
            <person name="Haldenby T S."/>
            <person name="Uol C."/>
        </authorList>
    </citation>
    <scope>NUCLEOTIDE SEQUENCE</scope>
</reference>
<organism evidence="2 3">
    <name type="scientific">Calicophoron daubneyi</name>
    <name type="common">Rumen fluke</name>
    <name type="synonym">Paramphistomum daubneyi</name>
    <dbReference type="NCBI Taxonomy" id="300641"/>
    <lineage>
        <taxon>Eukaryota</taxon>
        <taxon>Metazoa</taxon>
        <taxon>Spiralia</taxon>
        <taxon>Lophotrochozoa</taxon>
        <taxon>Platyhelminthes</taxon>
        <taxon>Trematoda</taxon>
        <taxon>Digenea</taxon>
        <taxon>Plagiorchiida</taxon>
        <taxon>Pronocephalata</taxon>
        <taxon>Paramphistomoidea</taxon>
        <taxon>Paramphistomidae</taxon>
        <taxon>Calicophoron</taxon>
    </lineage>
</organism>
<sequence>MGSAVINIKTCIQLFAKLLKCAGFSNFLAEDFRLAKFNDSRGYEPMLHLLYELLYFSEYNCIDEVCLEGYRRFSAGDVRNYCYNQLLKLGYPCLPSSEYIEFSSRDLLLACAWVFSDREIMHKIENILIENTRRTVNPGKYPGPSFEQPGLSKSSLLKGLDHGVASNSVTNNCNRLLWLTGQLRMQLKQLYQLRLSVLNLQDRFRARSPELKLSPLEYLLCDDADAVRKSIKQVEQLNDHLEAIHSWYLNSGKFWQWMRSVADSTDWNQPTSLPSDGFTKLSDVHKSLSDALLKYSLLLDRFTSKIPGGLLSEVDECTLDALILGIDEDIHYFCAHLQATPSTSLIRAPLEYRYHTEKSRPSDRSSVHSEPVNTDVPLDAECQKLASLLNTVKKKNELQKSKLGAELQHFSENSVPGILFLYDNDTRTP</sequence>
<name>A0AAV2TPI1_CALDB</name>
<dbReference type="Pfam" id="PF14970">
    <property type="entry name" value="TEDC1"/>
    <property type="match status" value="1"/>
</dbReference>
<evidence type="ECO:0000259" key="1">
    <source>
        <dbReference type="Pfam" id="PF14970"/>
    </source>
</evidence>
<dbReference type="PANTHER" id="PTHR35076:SF1">
    <property type="entry name" value="TUBULIN EPSILON AND DELTA COMPLEX PROTEIN 1"/>
    <property type="match status" value="1"/>
</dbReference>
<dbReference type="InterPro" id="IPR043535">
    <property type="entry name" value="TEDC1"/>
</dbReference>
<dbReference type="AlphaFoldDB" id="A0AAV2TPI1"/>
<feature type="domain" description="Tubulin epsilon and delta complex protein 1" evidence="1">
    <location>
        <begin position="98"/>
        <end position="262"/>
    </location>
</feature>
<evidence type="ECO:0000313" key="3">
    <source>
        <dbReference type="Proteomes" id="UP001497525"/>
    </source>
</evidence>
<accession>A0AAV2TPI1</accession>
<comment type="caution">
    <text evidence="2">The sequence shown here is derived from an EMBL/GenBank/DDBJ whole genome shotgun (WGS) entry which is preliminary data.</text>
</comment>
<gene>
    <name evidence="2" type="ORF">CDAUBV1_LOCUS12888</name>
</gene>
<dbReference type="InterPro" id="IPR027996">
    <property type="entry name" value="TEDC1_dom"/>
</dbReference>